<comment type="subcellular location">
    <subcellularLocation>
        <location evidence="1">Membrane</location>
        <topology evidence="1">Multi-pass membrane protein</topology>
    </subcellularLocation>
</comment>
<keyword evidence="3 6" id="KW-1133">Transmembrane helix</keyword>
<dbReference type="Gene3D" id="1.10.287.70">
    <property type="match status" value="3"/>
</dbReference>
<feature type="transmembrane region" description="Helical" evidence="6">
    <location>
        <begin position="300"/>
        <end position="325"/>
    </location>
</feature>
<accession>A0A672GF31</accession>
<evidence type="ECO:0000256" key="6">
    <source>
        <dbReference type="SAM" id="Phobius"/>
    </source>
</evidence>
<feature type="domain" description="Ion transport" evidence="7">
    <location>
        <begin position="655"/>
        <end position="919"/>
    </location>
</feature>
<evidence type="ECO:0000313" key="8">
    <source>
        <dbReference type="Ensembl" id="ENSSFAP00005017431.1"/>
    </source>
</evidence>
<dbReference type="InParanoid" id="A0A672GF31"/>
<dbReference type="InterPro" id="IPR005821">
    <property type="entry name" value="Ion_trans_dom"/>
</dbReference>
<evidence type="ECO:0000313" key="9">
    <source>
        <dbReference type="Proteomes" id="UP000472267"/>
    </source>
</evidence>
<dbReference type="Ensembl" id="ENSSFAT00005018103.1">
    <property type="protein sequence ID" value="ENSSFAP00005017431.1"/>
    <property type="gene ID" value="ENSSFAG00005009214.1"/>
</dbReference>
<feature type="transmembrane region" description="Helical" evidence="6">
    <location>
        <begin position="378"/>
        <end position="399"/>
    </location>
</feature>
<dbReference type="GO" id="GO:0001518">
    <property type="term" value="C:voltage-gated sodium channel complex"/>
    <property type="evidence" value="ECO:0007669"/>
    <property type="project" value="TreeGrafter"/>
</dbReference>
<dbReference type="SUPFAM" id="SSF81324">
    <property type="entry name" value="Voltage-gated potassium channels"/>
    <property type="match status" value="2"/>
</dbReference>
<name>A0A672GF31_SALFA</name>
<feature type="transmembrane region" description="Helical" evidence="6">
    <location>
        <begin position="52"/>
        <end position="75"/>
    </location>
</feature>
<feature type="transmembrane region" description="Helical" evidence="6">
    <location>
        <begin position="892"/>
        <end position="914"/>
    </location>
</feature>
<dbReference type="Pfam" id="PF00520">
    <property type="entry name" value="Ion_trans"/>
    <property type="match status" value="3"/>
</dbReference>
<evidence type="ECO:0000256" key="1">
    <source>
        <dbReference type="ARBA" id="ARBA00004141"/>
    </source>
</evidence>
<feature type="domain" description="Ion transport" evidence="7">
    <location>
        <begin position="309"/>
        <end position="535"/>
    </location>
</feature>
<feature type="transmembrane region" description="Helical" evidence="6">
    <location>
        <begin position="694"/>
        <end position="713"/>
    </location>
</feature>
<feature type="transmembrane region" description="Helical" evidence="6">
    <location>
        <begin position="656"/>
        <end position="674"/>
    </location>
</feature>
<feature type="transmembrane region" description="Helical" evidence="6">
    <location>
        <begin position="419"/>
        <end position="445"/>
    </location>
</feature>
<reference evidence="8" key="2">
    <citation type="submission" date="2025-08" db="UniProtKB">
        <authorList>
            <consortium name="Ensembl"/>
        </authorList>
    </citation>
    <scope>IDENTIFICATION</scope>
</reference>
<dbReference type="PANTHER" id="PTHR10037:SF288">
    <property type="entry name" value="SODIUM CHANNEL PROTEIN PARA"/>
    <property type="match status" value="1"/>
</dbReference>
<feature type="transmembrane region" description="Helical" evidence="6">
    <location>
        <begin position="780"/>
        <end position="800"/>
    </location>
</feature>
<dbReference type="InterPro" id="IPR027359">
    <property type="entry name" value="Volt_channel_dom_sf"/>
</dbReference>
<feature type="transmembrane region" description="Helical" evidence="6">
    <location>
        <begin position="851"/>
        <end position="872"/>
    </location>
</feature>
<feature type="transmembrane region" description="Helical" evidence="6">
    <location>
        <begin position="337"/>
        <end position="358"/>
    </location>
</feature>
<reference evidence="8" key="3">
    <citation type="submission" date="2025-09" db="UniProtKB">
        <authorList>
            <consortium name="Ensembl"/>
        </authorList>
    </citation>
    <scope>IDENTIFICATION</scope>
</reference>
<feature type="compositionally biased region" description="Polar residues" evidence="5">
    <location>
        <begin position="577"/>
        <end position="587"/>
    </location>
</feature>
<reference evidence="8" key="1">
    <citation type="submission" date="2019-06" db="EMBL/GenBank/DDBJ databases">
        <authorList>
            <consortium name="Wellcome Sanger Institute Data Sharing"/>
        </authorList>
    </citation>
    <scope>NUCLEOTIDE SEQUENCE [LARGE SCALE GENOMIC DNA]</scope>
</reference>
<keyword evidence="2 6" id="KW-0812">Transmembrane</keyword>
<keyword evidence="4 6" id="KW-0472">Membrane</keyword>
<protein>
    <recommendedName>
        <fullName evidence="7">Ion transport domain-containing protein</fullName>
    </recommendedName>
</protein>
<evidence type="ECO:0000256" key="5">
    <source>
        <dbReference type="SAM" id="MobiDB-lite"/>
    </source>
</evidence>
<evidence type="ECO:0000256" key="2">
    <source>
        <dbReference type="ARBA" id="ARBA00022692"/>
    </source>
</evidence>
<organism evidence="8 9">
    <name type="scientific">Salarias fasciatus</name>
    <name type="common">Jewelled blenny</name>
    <name type="synonym">Blennius fasciatus</name>
    <dbReference type="NCBI Taxonomy" id="181472"/>
    <lineage>
        <taxon>Eukaryota</taxon>
        <taxon>Metazoa</taxon>
        <taxon>Chordata</taxon>
        <taxon>Craniata</taxon>
        <taxon>Vertebrata</taxon>
        <taxon>Euteleostomi</taxon>
        <taxon>Actinopterygii</taxon>
        <taxon>Neopterygii</taxon>
        <taxon>Teleostei</taxon>
        <taxon>Neoteleostei</taxon>
        <taxon>Acanthomorphata</taxon>
        <taxon>Ovalentaria</taxon>
        <taxon>Blenniimorphae</taxon>
        <taxon>Blenniiformes</taxon>
        <taxon>Blennioidei</taxon>
        <taxon>Blenniidae</taxon>
        <taxon>Salariinae</taxon>
        <taxon>Salarias</taxon>
    </lineage>
</organism>
<feature type="transmembrane region" description="Helical" evidence="6">
    <location>
        <begin position="20"/>
        <end position="40"/>
    </location>
</feature>
<feature type="compositionally biased region" description="Basic and acidic residues" evidence="5">
    <location>
        <begin position="591"/>
        <end position="612"/>
    </location>
</feature>
<feature type="transmembrane region" description="Helical" evidence="6">
    <location>
        <begin position="720"/>
        <end position="744"/>
    </location>
</feature>
<dbReference type="Proteomes" id="UP000472267">
    <property type="component" value="Chromosome 7"/>
</dbReference>
<feature type="transmembrane region" description="Helical" evidence="6">
    <location>
        <begin position="508"/>
        <end position="530"/>
    </location>
</feature>
<proteinExistence type="predicted"/>
<dbReference type="Gene3D" id="1.20.120.350">
    <property type="entry name" value="Voltage-gated potassium channels. Chain C"/>
    <property type="match status" value="2"/>
</dbReference>
<evidence type="ECO:0000256" key="4">
    <source>
        <dbReference type="ARBA" id="ARBA00023136"/>
    </source>
</evidence>
<feature type="transmembrane region" description="Helical" evidence="6">
    <location>
        <begin position="204"/>
        <end position="231"/>
    </location>
</feature>
<dbReference type="AlphaFoldDB" id="A0A672GF31"/>
<dbReference type="GO" id="GO:0086010">
    <property type="term" value="P:membrane depolarization during action potential"/>
    <property type="evidence" value="ECO:0007669"/>
    <property type="project" value="TreeGrafter"/>
</dbReference>
<sequence length="1123" mass="126507">MIKIHPRSWDPVWELRVQQLSVMLSVLSVLLRLGCAGLRRTVEALLGSARRFVHVSVVTVAVLCLLAIVSTQLFMGDLRNKCVWAPPGLDSNQTSTPGYDYNTGFYSNDNNNNSHNEYYKHVTNPGNHFRRPGHLDPLLCGNRTTAGSCPDGFLCLRVGDNPNYGYTSYDSFFWSLLSAFRFLTQDYWENLMQMTLRAAGAEYVLFLVLAVFPTCFLVLSLLLAVVVMVIVDQDKATIDRKKLREEQFRRIEEALMRMKKEEEKDVGGVVLPSEGSTVTVAMTEADVDSTLSSHWQRLRLWLRLFVLSPLFDLGVILCLVVNTVVMAMEGYPMTEQFELVSSGLHLVFSFIFVVEMLLRMSVLGLRGFFQVSWHILDFLVVISFLLEFSLAHVSGVSMLRCLRLLRMFRLARWWPSLQLFLQVVWSSAQSLALVLLVLVFLWTVVGLQLFGTDYVTNVCRIADDCELPRWHMADLSHAVMLVFRVLYGEWIETLWDCMAVSGPGTCVAYFIPILVIGKLLVLFLFLNLFLNSTTNEKLAALEGKTDPRISKVTQICRRAGQTHQPDHRTEGHEEESLSLTPMTSESAQVHKVTESPDEDPKKPPTDPGQNRDEENHKELIVEDCCCSFCPLQDGDTSRGSWSDFRRICLLIVENRVFKGFMLFIILLSCMALSFEDVHLEDRRVLSLVLDWADLVFTLVFLVEMVLKWSGFGFRKYFSDVCCWLDFLVLDVSLLALVLEAAGVYCRPLRALRTLRTLSRFQGVRVVLRCLWAALPSLVDVQLVVLFVWLAFGILGVNLFAGKFFYCFNETSQEIFIPDAVNNRSDCLALIDAQFNEIRWKRFLLHFDNVHASYVSMLILGTSRGLFDLLYAATDSRGVELQPAFEHSLYMSLYFLGFMIFGGFFSFQLFIRVFLRALQQHGPQISLHPHAPLPLLFIPTLLFLSSSSPHSSSSPLHPHAPLPLLFIPTLLFLSSSSPRSSSSPLHPHTPLPLLFIPTLLFLSSSSPHSSSSPLHPHAPLPLLFIPTLLFLSSSSPRSSSSPLHPHAPLPLLFIPTLLFLSSSSPHSSSSPLHPHAPLPLLFIPTLLFLSSSSPRSSSSPLHPHTPLPLLFLLEELSTPLPPGI</sequence>
<evidence type="ECO:0000259" key="7">
    <source>
        <dbReference type="Pfam" id="PF00520"/>
    </source>
</evidence>
<dbReference type="InterPro" id="IPR043203">
    <property type="entry name" value="VGCC_Ca_Na"/>
</dbReference>
<dbReference type="GO" id="GO:0019228">
    <property type="term" value="P:neuronal action potential"/>
    <property type="evidence" value="ECO:0007669"/>
    <property type="project" value="TreeGrafter"/>
</dbReference>
<dbReference type="GO" id="GO:0005248">
    <property type="term" value="F:voltage-gated sodium channel activity"/>
    <property type="evidence" value="ECO:0007669"/>
    <property type="project" value="TreeGrafter"/>
</dbReference>
<feature type="region of interest" description="Disordered" evidence="5">
    <location>
        <begin position="560"/>
        <end position="612"/>
    </location>
</feature>
<feature type="compositionally biased region" description="Basic and acidic residues" evidence="5">
    <location>
        <begin position="564"/>
        <end position="575"/>
    </location>
</feature>
<evidence type="ECO:0000256" key="3">
    <source>
        <dbReference type="ARBA" id="ARBA00022989"/>
    </source>
</evidence>
<feature type="domain" description="Ion transport" evidence="7">
    <location>
        <begin position="35"/>
        <end position="235"/>
    </location>
</feature>
<dbReference type="PANTHER" id="PTHR10037">
    <property type="entry name" value="VOLTAGE-GATED CATION CHANNEL CALCIUM AND SODIUM"/>
    <property type="match status" value="1"/>
</dbReference>
<keyword evidence="9" id="KW-1185">Reference proteome</keyword>